<dbReference type="PROSITE" id="PS51186">
    <property type="entry name" value="GNAT"/>
    <property type="match status" value="1"/>
</dbReference>
<dbReference type="EMBL" id="FXSZ01000008">
    <property type="protein sequence ID" value="SMO73725.1"/>
    <property type="molecule type" value="Genomic_DNA"/>
</dbReference>
<evidence type="ECO:0000259" key="1">
    <source>
        <dbReference type="PROSITE" id="PS51186"/>
    </source>
</evidence>
<keyword evidence="3" id="KW-1185">Reference proteome</keyword>
<evidence type="ECO:0000313" key="2">
    <source>
        <dbReference type="EMBL" id="SMO73725.1"/>
    </source>
</evidence>
<gene>
    <name evidence="2" type="ORF">SAMN06265350_10839</name>
</gene>
<dbReference type="Gene3D" id="3.40.630.30">
    <property type="match status" value="1"/>
</dbReference>
<dbReference type="GO" id="GO:0016747">
    <property type="term" value="F:acyltransferase activity, transferring groups other than amino-acyl groups"/>
    <property type="evidence" value="ECO:0007669"/>
    <property type="project" value="InterPro"/>
</dbReference>
<dbReference type="Proteomes" id="UP000315971">
    <property type="component" value="Unassembled WGS sequence"/>
</dbReference>
<dbReference type="InterPro" id="IPR000182">
    <property type="entry name" value="GNAT_dom"/>
</dbReference>
<dbReference type="Pfam" id="PF13673">
    <property type="entry name" value="Acetyltransf_10"/>
    <property type="match status" value="1"/>
</dbReference>
<feature type="domain" description="N-acetyltransferase" evidence="1">
    <location>
        <begin position="11"/>
        <end position="153"/>
    </location>
</feature>
<dbReference type="InterPro" id="IPR016181">
    <property type="entry name" value="Acyl_CoA_acyltransferase"/>
</dbReference>
<dbReference type="SUPFAM" id="SSF55729">
    <property type="entry name" value="Acyl-CoA N-acyltransferases (Nat)"/>
    <property type="match status" value="1"/>
</dbReference>
<sequence length="153" mass="17913">MNTDQILWKLKAFNELTVHEYHDIVHLRQDVFIVEQNCVFLDCDGKDLLCSHLMGWVDGRLAAYTRIVPPGVMFETASIGRVVTSREFRRFGFGKELMRKSIEVAAEMGYTDLIIGAQYYLLRFYQGFGFKEFDEIYLEDGIEHVHMRLSEFN</sequence>
<proteinExistence type="predicted"/>
<reference evidence="2 3" key="1">
    <citation type="submission" date="2017-05" db="EMBL/GenBank/DDBJ databases">
        <authorList>
            <person name="Varghese N."/>
            <person name="Submissions S."/>
        </authorList>
    </citation>
    <scope>NUCLEOTIDE SEQUENCE [LARGE SCALE GENOMIC DNA]</scope>
    <source>
        <strain evidence="2 3">DSM 21342</strain>
    </source>
</reference>
<accession>A0A521DQ85</accession>
<evidence type="ECO:0000313" key="3">
    <source>
        <dbReference type="Proteomes" id="UP000315971"/>
    </source>
</evidence>
<dbReference type="CDD" id="cd04301">
    <property type="entry name" value="NAT_SF"/>
    <property type="match status" value="1"/>
</dbReference>
<organism evidence="2 3">
    <name type="scientific">Solitalea koreensis</name>
    <dbReference type="NCBI Taxonomy" id="543615"/>
    <lineage>
        <taxon>Bacteria</taxon>
        <taxon>Pseudomonadati</taxon>
        <taxon>Bacteroidota</taxon>
        <taxon>Sphingobacteriia</taxon>
        <taxon>Sphingobacteriales</taxon>
        <taxon>Sphingobacteriaceae</taxon>
        <taxon>Solitalea</taxon>
    </lineage>
</organism>
<dbReference type="RefSeq" id="WP_246085471.1">
    <property type="nucleotide sequence ID" value="NZ_FXSZ01000008.1"/>
</dbReference>
<dbReference type="AlphaFoldDB" id="A0A521DQ85"/>
<protein>
    <submittedName>
        <fullName evidence="2">ElaA protein</fullName>
    </submittedName>
</protein>
<name>A0A521DQ85_9SPHI</name>